<dbReference type="GeneTree" id="ENSGT01120000273411"/>
<feature type="compositionally biased region" description="Basic and acidic residues" evidence="1">
    <location>
        <begin position="115"/>
        <end position="127"/>
    </location>
</feature>
<sequence length="143" mass="14897">MSSSSSFQGSAVGVGPGVGHGQDARPGVRQAEVLVGELVAVDGLPAGSIVVGEVAALSRPDHTREKPPQRPSRTAAPAAGSRPRDPATKTRAPREAARDGDGSRYIRGSKMTDTGTERQHPRLEPRRAPVSVQPPRKAPEKAA</sequence>
<name>A0A3P9PYX2_POERE</name>
<reference evidence="2" key="2">
    <citation type="submission" date="2025-08" db="UniProtKB">
        <authorList>
            <consortium name="Ensembl"/>
        </authorList>
    </citation>
    <scope>IDENTIFICATION</scope>
    <source>
        <strain evidence="2">Guanapo</strain>
    </source>
</reference>
<dbReference type="Bgee" id="ENSPREG00000018113">
    <property type="expression patterns" value="Expressed in caudal fin"/>
</dbReference>
<feature type="compositionally biased region" description="Basic and acidic residues" evidence="1">
    <location>
        <begin position="59"/>
        <end position="68"/>
    </location>
</feature>
<feature type="region of interest" description="Disordered" evidence="1">
    <location>
        <begin position="1"/>
        <end position="25"/>
    </location>
</feature>
<reference evidence="2" key="3">
    <citation type="submission" date="2025-09" db="UniProtKB">
        <authorList>
            <consortium name="Ensembl"/>
        </authorList>
    </citation>
    <scope>IDENTIFICATION</scope>
    <source>
        <strain evidence="2">Guanapo</strain>
    </source>
</reference>
<accession>A0A3P9PYX2</accession>
<dbReference type="Proteomes" id="UP000242638">
    <property type="component" value="Unassembled WGS sequence"/>
</dbReference>
<feature type="compositionally biased region" description="Basic and acidic residues" evidence="1">
    <location>
        <begin position="82"/>
        <end position="104"/>
    </location>
</feature>
<organism evidence="2 3">
    <name type="scientific">Poecilia reticulata</name>
    <name type="common">Guppy</name>
    <name type="synonym">Acanthophacelus reticulatus</name>
    <dbReference type="NCBI Taxonomy" id="8081"/>
    <lineage>
        <taxon>Eukaryota</taxon>
        <taxon>Metazoa</taxon>
        <taxon>Chordata</taxon>
        <taxon>Craniata</taxon>
        <taxon>Vertebrata</taxon>
        <taxon>Euteleostomi</taxon>
        <taxon>Actinopterygii</taxon>
        <taxon>Neopterygii</taxon>
        <taxon>Teleostei</taxon>
        <taxon>Neoteleostei</taxon>
        <taxon>Acanthomorphata</taxon>
        <taxon>Ovalentaria</taxon>
        <taxon>Atherinomorphae</taxon>
        <taxon>Cyprinodontiformes</taxon>
        <taxon>Poeciliidae</taxon>
        <taxon>Poeciliinae</taxon>
        <taxon>Poecilia</taxon>
    </lineage>
</organism>
<evidence type="ECO:0000313" key="3">
    <source>
        <dbReference type="Proteomes" id="UP000242638"/>
    </source>
</evidence>
<dbReference type="Ensembl" id="ENSPRET00000027082.1">
    <property type="protein sequence ID" value="ENSPREP00000026803.1"/>
    <property type="gene ID" value="ENSPREG00000018113.1"/>
</dbReference>
<reference evidence="3" key="1">
    <citation type="submission" date="2013-11" db="EMBL/GenBank/DDBJ databases">
        <title>The genomic landscape of the Guanapo guppy.</title>
        <authorList>
            <person name="Kuenstner A."/>
            <person name="Dreyer C."/>
        </authorList>
    </citation>
    <scope>NUCLEOTIDE SEQUENCE</scope>
    <source>
        <strain evidence="3">Guanapo</strain>
    </source>
</reference>
<protein>
    <submittedName>
        <fullName evidence="2">Uncharacterized protein</fullName>
    </submittedName>
</protein>
<proteinExistence type="predicted"/>
<dbReference type="AlphaFoldDB" id="A0A3P9PYX2"/>
<keyword evidence="3" id="KW-1185">Reference proteome</keyword>
<evidence type="ECO:0000313" key="2">
    <source>
        <dbReference type="Ensembl" id="ENSPREP00000026803.1"/>
    </source>
</evidence>
<feature type="region of interest" description="Disordered" evidence="1">
    <location>
        <begin position="56"/>
        <end position="143"/>
    </location>
</feature>
<evidence type="ECO:0000256" key="1">
    <source>
        <dbReference type="SAM" id="MobiDB-lite"/>
    </source>
</evidence>